<evidence type="ECO:0000256" key="6">
    <source>
        <dbReference type="SAM" id="MobiDB-lite"/>
    </source>
</evidence>
<protein>
    <submittedName>
        <fullName evidence="8">Peptidase S10</fullName>
    </submittedName>
</protein>
<keyword evidence="5" id="KW-0325">Glycoprotein</keyword>
<dbReference type="PANTHER" id="PTHR11802">
    <property type="entry name" value="SERINE PROTEASE FAMILY S10 SERINE CARBOXYPEPTIDASE"/>
    <property type="match status" value="1"/>
</dbReference>
<dbReference type="SUPFAM" id="SSF53474">
    <property type="entry name" value="alpha/beta-Hydrolases"/>
    <property type="match status" value="1"/>
</dbReference>
<evidence type="ECO:0000256" key="4">
    <source>
        <dbReference type="ARBA" id="ARBA00022801"/>
    </source>
</evidence>
<organism evidence="8 9">
    <name type="scientific">Bradyrhizobium centrolobii</name>
    <dbReference type="NCBI Taxonomy" id="1505087"/>
    <lineage>
        <taxon>Bacteria</taxon>
        <taxon>Pseudomonadati</taxon>
        <taxon>Pseudomonadota</taxon>
        <taxon>Alphaproteobacteria</taxon>
        <taxon>Hyphomicrobiales</taxon>
        <taxon>Nitrobacteraceae</taxon>
        <taxon>Bradyrhizobium</taxon>
    </lineage>
</organism>
<dbReference type="PROSITE" id="PS00131">
    <property type="entry name" value="CARBOXYPEPT_SER_SER"/>
    <property type="match status" value="1"/>
</dbReference>
<dbReference type="EMBL" id="LUUB01000078">
    <property type="protein sequence ID" value="OAF06220.1"/>
    <property type="molecule type" value="Genomic_DNA"/>
</dbReference>
<dbReference type="Gene3D" id="3.40.50.1820">
    <property type="entry name" value="alpha/beta hydrolase"/>
    <property type="match status" value="1"/>
</dbReference>
<proteinExistence type="predicted"/>
<evidence type="ECO:0000256" key="1">
    <source>
        <dbReference type="ARBA" id="ARBA00022645"/>
    </source>
</evidence>
<keyword evidence="4" id="KW-0378">Hydrolase</keyword>
<dbReference type="STRING" id="1505087.AYJ54_20110"/>
<dbReference type="InterPro" id="IPR029058">
    <property type="entry name" value="AB_hydrolase_fold"/>
</dbReference>
<keyword evidence="2" id="KW-0645">Protease</keyword>
<feature type="compositionally biased region" description="Low complexity" evidence="6">
    <location>
        <begin position="51"/>
        <end position="63"/>
    </location>
</feature>
<name>A0A176YK62_9BRAD</name>
<dbReference type="Pfam" id="PF00450">
    <property type="entry name" value="Peptidase_S10"/>
    <property type="match status" value="1"/>
</dbReference>
<gene>
    <name evidence="8" type="ORF">AYJ54_20110</name>
</gene>
<feature type="region of interest" description="Disordered" evidence="6">
    <location>
        <begin position="28"/>
        <end position="66"/>
    </location>
</feature>
<dbReference type="InterPro" id="IPR001563">
    <property type="entry name" value="Peptidase_S10"/>
</dbReference>
<dbReference type="GO" id="GO:0004185">
    <property type="term" value="F:serine-type carboxypeptidase activity"/>
    <property type="evidence" value="ECO:0007669"/>
    <property type="project" value="InterPro"/>
</dbReference>
<reference evidence="8 9" key="1">
    <citation type="submission" date="2016-03" db="EMBL/GenBank/DDBJ databases">
        <title>Draft Genome Sequence of the Strain BR 10245 (Bradyrhizobium sp.) isolated from nodules of Centrolobium paraense.</title>
        <authorList>
            <person name="Simoes-Araujo J.L.Sr."/>
            <person name="Barauna A.C."/>
            <person name="Silva K."/>
            <person name="Zilli J.E."/>
        </authorList>
    </citation>
    <scope>NUCLEOTIDE SEQUENCE [LARGE SCALE GENOMIC DNA]</scope>
    <source>
        <strain evidence="8 9">BR 10245</strain>
    </source>
</reference>
<sequence length="522" mass="56304">MVMGLPALRHAGLVLAVSAFAFAGFAHADDPPQPRPEATAPTGQKGGRGGSSQTAAQASPSAAEQHGLPADATTNQMLDLPGRTLAFTAIAGSIRLFDDKREPQADIAYTSYELDGTDHATRPVTFLFNGGPGASSAWLQFGSAGPWRLPLDGEALSPSASPEVKPNAETWLDFTDLVFIDPVGTGYSRFVASGEDVRKRFYSIDGDVSSIALVIRRWLEKHGRLLSPKYVAGESYGGIRGPKVVRQLQIQYGVGVRGLILLSPLFDFREFTGTSLLQYVATLPSYAAVAREAKGPVTRADLADVEAYARGEFLADLVKGQADKEATNRLADKVAALTGIDQAVSRRLAGRFDVGEFRREFDRKNGKVTGRYDASVRGFDPYPDSSSSRFGDPSGDALQAPLTSAAVDVLTRKLNWRPDGSYEVLNGAVERAWDFGHGITPPQSVSELRQILATDPKLNVLVGHGLFDLATPYFGSQRVLDQLPAFATPRIKFVVYPGGHMFYSHDGSRQAFRGEVEALVKR</sequence>
<keyword evidence="9" id="KW-1185">Reference proteome</keyword>
<feature type="signal peptide" evidence="7">
    <location>
        <begin position="1"/>
        <end position="28"/>
    </location>
</feature>
<dbReference type="GO" id="GO:0006508">
    <property type="term" value="P:proteolysis"/>
    <property type="evidence" value="ECO:0007669"/>
    <property type="project" value="UniProtKB-KW"/>
</dbReference>
<evidence type="ECO:0000313" key="9">
    <source>
        <dbReference type="Proteomes" id="UP000076959"/>
    </source>
</evidence>
<dbReference type="Proteomes" id="UP000076959">
    <property type="component" value="Unassembled WGS sequence"/>
</dbReference>
<comment type="caution">
    <text evidence="8">The sequence shown here is derived from an EMBL/GenBank/DDBJ whole genome shotgun (WGS) entry which is preliminary data.</text>
</comment>
<dbReference type="OrthoDB" id="9770107at2"/>
<keyword evidence="3 7" id="KW-0732">Signal</keyword>
<feature type="chain" id="PRO_5008054710" evidence="7">
    <location>
        <begin position="29"/>
        <end position="522"/>
    </location>
</feature>
<evidence type="ECO:0000256" key="3">
    <source>
        <dbReference type="ARBA" id="ARBA00022729"/>
    </source>
</evidence>
<dbReference type="PANTHER" id="PTHR11802:SF3">
    <property type="entry name" value="RETINOID-INDUCIBLE SERINE CARBOXYPEPTIDASE"/>
    <property type="match status" value="1"/>
</dbReference>
<accession>A0A176YK62</accession>
<evidence type="ECO:0000256" key="7">
    <source>
        <dbReference type="SAM" id="SignalP"/>
    </source>
</evidence>
<dbReference type="InterPro" id="IPR018202">
    <property type="entry name" value="Ser_caboxypep_ser_AS"/>
</dbReference>
<evidence type="ECO:0000256" key="2">
    <source>
        <dbReference type="ARBA" id="ARBA00022670"/>
    </source>
</evidence>
<dbReference type="AlphaFoldDB" id="A0A176YK62"/>
<keyword evidence="1" id="KW-0121">Carboxypeptidase</keyword>
<evidence type="ECO:0000313" key="8">
    <source>
        <dbReference type="EMBL" id="OAF06220.1"/>
    </source>
</evidence>
<dbReference type="RefSeq" id="WP_063702926.1">
    <property type="nucleotide sequence ID" value="NZ_LUUB01000078.1"/>
</dbReference>
<evidence type="ECO:0000256" key="5">
    <source>
        <dbReference type="ARBA" id="ARBA00023180"/>
    </source>
</evidence>